<comment type="caution">
    <text evidence="2">The sequence shown here is derived from an EMBL/GenBank/DDBJ whole genome shotgun (WGS) entry which is preliminary data.</text>
</comment>
<evidence type="ECO:0000313" key="2">
    <source>
        <dbReference type="EMBL" id="KND99471.1"/>
    </source>
</evidence>
<dbReference type="VEuPathDB" id="FungiDB:CJI97_005409"/>
<reference evidence="3" key="1">
    <citation type="journal article" date="2015" name="BMC Genomics">
        <title>Draft genome of a commonly misdiagnosed multidrug resistant pathogen Candida auris.</title>
        <authorList>
            <person name="Chatterjee S."/>
            <person name="Alampalli S.V."/>
            <person name="Nageshan R.K."/>
            <person name="Chettiar S.T."/>
            <person name="Joshi S."/>
            <person name="Tatu U.S."/>
        </authorList>
    </citation>
    <scope>NUCLEOTIDE SEQUENCE [LARGE SCALE GENOMIC DNA]</scope>
    <source>
        <strain evidence="3">6684</strain>
    </source>
</reference>
<organism evidence="2 3">
    <name type="scientific">Candidozyma auris</name>
    <name type="common">Yeast</name>
    <name type="synonym">Candida auris</name>
    <dbReference type="NCBI Taxonomy" id="498019"/>
    <lineage>
        <taxon>Eukaryota</taxon>
        <taxon>Fungi</taxon>
        <taxon>Dikarya</taxon>
        <taxon>Ascomycota</taxon>
        <taxon>Saccharomycotina</taxon>
        <taxon>Pichiomycetes</taxon>
        <taxon>Metschnikowiaceae</taxon>
        <taxon>Candidozyma</taxon>
    </lineage>
</organism>
<evidence type="ECO:0000256" key="1">
    <source>
        <dbReference type="SAM" id="MobiDB-lite"/>
    </source>
</evidence>
<feature type="region of interest" description="Disordered" evidence="1">
    <location>
        <begin position="1"/>
        <end position="21"/>
    </location>
</feature>
<dbReference type="AlphaFoldDB" id="A0A0L0NZ88"/>
<dbReference type="EMBL" id="LGST01000023">
    <property type="protein sequence ID" value="KND99471.1"/>
    <property type="molecule type" value="Genomic_DNA"/>
</dbReference>
<gene>
    <name evidence="2" type="ORF">QG37_03608</name>
</gene>
<accession>A0A0L0NZ88</accession>
<dbReference type="VEuPathDB" id="FungiDB:B9J08_005326"/>
<dbReference type="Proteomes" id="UP000037122">
    <property type="component" value="Unassembled WGS sequence"/>
</dbReference>
<sequence length="337" mass="38549">MAEEPPASPAGSPPEQPQQLEQESLLSLQTTKAELIQQRDALLAKKNDLHSAIERLQSSWDSYQAQSKQYDTKKKLEYYLRQNDQEYEKRLAGEDEVASFVLENMHVLPSSNWGRRMDVVGILYPHMRIHNALLKNVHDTDNKLVTQITFTLLAKGLPSLNVELTVWDEKVIKLDILQSKKATIVLHKTSPTFANILTEMYVKDCKVDLIVYGYHSLASMQAKRVSIFLSLLRQFSGNRIRPGAMWENDPFDSLRAIPYIEFEFVHSKTAEPYIVRLYWHLALRNHFLARIDSELDFAVIRKSDLSVLGGASTAFLNLVAEYGVCKSFELMVSNLFT</sequence>
<protein>
    <submittedName>
        <fullName evidence="2">Uncharacterized protein</fullName>
    </submittedName>
</protein>
<dbReference type="VEuPathDB" id="FungiDB:CJI96_0004113"/>
<feature type="compositionally biased region" description="Pro residues" evidence="1">
    <location>
        <begin position="1"/>
        <end position="16"/>
    </location>
</feature>
<dbReference type="VEuPathDB" id="FungiDB:CJJ07_004478"/>
<dbReference type="VEuPathDB" id="FungiDB:QG37_03608"/>
<evidence type="ECO:0000313" key="3">
    <source>
        <dbReference type="Proteomes" id="UP000037122"/>
    </source>
</evidence>
<dbReference type="VEuPathDB" id="FungiDB:CJJ09_004031"/>
<name>A0A0L0NZ88_CANAR</name>
<proteinExistence type="predicted"/>